<evidence type="ECO:0000259" key="6">
    <source>
        <dbReference type="PROSITE" id="PS51471"/>
    </source>
</evidence>
<keyword evidence="9" id="KW-1185">Reference proteome</keyword>
<dbReference type="Proteomes" id="UP001150925">
    <property type="component" value="Unassembled WGS sequence"/>
</dbReference>
<evidence type="ECO:0000256" key="4">
    <source>
        <dbReference type="PROSITE-ProRule" id="PRU01343"/>
    </source>
</evidence>
<keyword evidence="1" id="KW-0479">Metal-binding</keyword>
<dbReference type="InterPro" id="IPR005123">
    <property type="entry name" value="Oxoglu/Fe-dep_dioxygenase_dom"/>
</dbReference>
<comment type="caution">
    <text evidence="8">The sequence shown here is derived from an EMBL/GenBank/DDBJ whole genome shotgun (WGS) entry which is preliminary data.</text>
</comment>
<evidence type="ECO:0008006" key="10">
    <source>
        <dbReference type="Google" id="ProtNLM"/>
    </source>
</evidence>
<dbReference type="OrthoDB" id="545910at2759"/>
<evidence type="ECO:0000259" key="7">
    <source>
        <dbReference type="PROSITE" id="PS51999"/>
    </source>
</evidence>
<evidence type="ECO:0000256" key="2">
    <source>
        <dbReference type="ARBA" id="ARBA00022771"/>
    </source>
</evidence>
<evidence type="ECO:0000256" key="5">
    <source>
        <dbReference type="SAM" id="MobiDB-lite"/>
    </source>
</evidence>
<feature type="domain" description="GRF-type" evidence="7">
    <location>
        <begin position="425"/>
        <end position="470"/>
    </location>
</feature>
<dbReference type="Gene3D" id="2.60.120.590">
    <property type="entry name" value="Alpha-ketoglutarate-dependent dioxygenase AlkB-like"/>
    <property type="match status" value="1"/>
</dbReference>
<dbReference type="Pfam" id="PF13532">
    <property type="entry name" value="2OG-FeII_Oxy_2"/>
    <property type="match status" value="1"/>
</dbReference>
<accession>A0A9W8AXW6</accession>
<sequence length="482" mass="54826">MTSNASEPNELDFDFQLATLLSVFEQHPVELLCDVLLDQAEGSLERAIELLSAPSVSHVENSPLRQTRLTQYSGSRQRTTAENKHRPSSGLEPTTTRLQETRSESLRNSPKCATTEDNDNQDLPLAQLLRWNKAASPTKVPRRVNTVVNLVHPDAIARQLPCVMIYNFLPKSLADELFLNLLQESRTWPSYQWYLFERQVTSPSTSTLYADHDFPWVIHKEDSNLSEHSVDQATPEIERDQQSFTSNGDIYFAGRKIRIRGPYNQILAETRRRVEAKVNEILSEHLSTYPHMSTHGPWLANAVVANCYQGSAQGVGWHNDRLTNIGPFPTIASISLGVSRQFRIRRIPGPLSTTTSGDSITGQTFNISLPHNALLVMLPPMQEEYQHTIQRHTPMDAHPLSSDTRISLTFRYYRPEFTPKCTPQCHCGLPCQLRVVTKRENSLGRYFYFCQADQQHGKDKCTFFKWLEDHQADLASQTNHPS</sequence>
<name>A0A9W8AXW6_9FUNG</name>
<feature type="domain" description="Fe2OG dioxygenase" evidence="6">
    <location>
        <begin position="299"/>
        <end position="414"/>
    </location>
</feature>
<dbReference type="AlphaFoldDB" id="A0A9W8AXW6"/>
<dbReference type="CDD" id="cd14279">
    <property type="entry name" value="CUE"/>
    <property type="match status" value="1"/>
</dbReference>
<dbReference type="InterPro" id="IPR027450">
    <property type="entry name" value="AlkB-like"/>
</dbReference>
<dbReference type="PROSITE" id="PS51471">
    <property type="entry name" value="FE2OG_OXY"/>
    <property type="match status" value="1"/>
</dbReference>
<protein>
    <recommendedName>
        <fullName evidence="10">Fe2OG dioxygenase domain-containing protein</fullName>
    </recommendedName>
</protein>
<dbReference type="PROSITE" id="PS51999">
    <property type="entry name" value="ZF_GRF"/>
    <property type="match status" value="1"/>
</dbReference>
<dbReference type="SUPFAM" id="SSF51197">
    <property type="entry name" value="Clavaminate synthase-like"/>
    <property type="match status" value="1"/>
</dbReference>
<evidence type="ECO:0000256" key="1">
    <source>
        <dbReference type="ARBA" id="ARBA00022723"/>
    </source>
</evidence>
<dbReference type="InterPro" id="IPR037151">
    <property type="entry name" value="AlkB-like_sf"/>
</dbReference>
<keyword evidence="3" id="KW-0862">Zinc</keyword>
<dbReference type="GO" id="GO:0008270">
    <property type="term" value="F:zinc ion binding"/>
    <property type="evidence" value="ECO:0007669"/>
    <property type="project" value="UniProtKB-KW"/>
</dbReference>
<dbReference type="PANTHER" id="PTHR31212:SF4">
    <property type="entry name" value="ALPHA-KETOGLUTARATE-DEPENDENT DIOXYGENASE ALKB HOMOLOG 3"/>
    <property type="match status" value="1"/>
</dbReference>
<gene>
    <name evidence="8" type="ORF">IWQ62_000667</name>
</gene>
<dbReference type="PANTHER" id="PTHR31212">
    <property type="entry name" value="ALPHA-KETOGLUTARATE-DEPENDENT DIOXYGENASE ALKB HOMOLOG 3"/>
    <property type="match status" value="1"/>
</dbReference>
<evidence type="ECO:0000313" key="8">
    <source>
        <dbReference type="EMBL" id="KAJ1969379.1"/>
    </source>
</evidence>
<dbReference type="InterPro" id="IPR010666">
    <property type="entry name" value="Znf_GRF"/>
</dbReference>
<dbReference type="GO" id="GO:0006307">
    <property type="term" value="P:DNA alkylation repair"/>
    <property type="evidence" value="ECO:0007669"/>
    <property type="project" value="InterPro"/>
</dbReference>
<evidence type="ECO:0000313" key="9">
    <source>
        <dbReference type="Proteomes" id="UP001150925"/>
    </source>
</evidence>
<dbReference type="GO" id="GO:0051213">
    <property type="term" value="F:dioxygenase activity"/>
    <property type="evidence" value="ECO:0007669"/>
    <property type="project" value="InterPro"/>
</dbReference>
<dbReference type="EMBL" id="JANBPY010000065">
    <property type="protein sequence ID" value="KAJ1969379.1"/>
    <property type="molecule type" value="Genomic_DNA"/>
</dbReference>
<feature type="region of interest" description="Disordered" evidence="5">
    <location>
        <begin position="70"/>
        <end position="119"/>
    </location>
</feature>
<dbReference type="InterPro" id="IPR032854">
    <property type="entry name" value="ALKBH3"/>
</dbReference>
<keyword evidence="2 4" id="KW-0863">Zinc-finger</keyword>
<dbReference type="Pfam" id="PF06839">
    <property type="entry name" value="Zn_ribbon_GRF"/>
    <property type="match status" value="1"/>
</dbReference>
<evidence type="ECO:0000256" key="3">
    <source>
        <dbReference type="ARBA" id="ARBA00022833"/>
    </source>
</evidence>
<organism evidence="8 9">
    <name type="scientific">Dispira parvispora</name>
    <dbReference type="NCBI Taxonomy" id="1520584"/>
    <lineage>
        <taxon>Eukaryota</taxon>
        <taxon>Fungi</taxon>
        <taxon>Fungi incertae sedis</taxon>
        <taxon>Zoopagomycota</taxon>
        <taxon>Kickxellomycotina</taxon>
        <taxon>Dimargaritomycetes</taxon>
        <taxon>Dimargaritales</taxon>
        <taxon>Dimargaritaceae</taxon>
        <taxon>Dispira</taxon>
    </lineage>
</organism>
<reference evidence="8" key="1">
    <citation type="submission" date="2022-07" db="EMBL/GenBank/DDBJ databases">
        <title>Phylogenomic reconstructions and comparative analyses of Kickxellomycotina fungi.</title>
        <authorList>
            <person name="Reynolds N.K."/>
            <person name="Stajich J.E."/>
            <person name="Barry K."/>
            <person name="Grigoriev I.V."/>
            <person name="Crous P."/>
            <person name="Smith M.E."/>
        </authorList>
    </citation>
    <scope>NUCLEOTIDE SEQUENCE</scope>
    <source>
        <strain evidence="8">RSA 1196</strain>
    </source>
</reference>
<proteinExistence type="predicted"/>